<evidence type="ECO:0000313" key="3">
    <source>
        <dbReference type="Proteomes" id="UP000009168"/>
    </source>
</evidence>
<dbReference type="InterPro" id="IPR001494">
    <property type="entry name" value="Importin-beta_N"/>
</dbReference>
<reference evidence="3" key="1">
    <citation type="journal article" date="2006" name="PLoS Biol.">
        <title>Macronuclear genome sequence of the ciliate Tetrahymena thermophila, a model eukaryote.</title>
        <authorList>
            <person name="Eisen J.A."/>
            <person name="Coyne R.S."/>
            <person name="Wu M."/>
            <person name="Wu D."/>
            <person name="Thiagarajan M."/>
            <person name="Wortman J.R."/>
            <person name="Badger J.H."/>
            <person name="Ren Q."/>
            <person name="Amedeo P."/>
            <person name="Jones K.M."/>
            <person name="Tallon L.J."/>
            <person name="Delcher A.L."/>
            <person name="Salzberg S.L."/>
            <person name="Silva J.C."/>
            <person name="Haas B.J."/>
            <person name="Majoros W.H."/>
            <person name="Farzad M."/>
            <person name="Carlton J.M."/>
            <person name="Smith R.K. Jr."/>
            <person name="Garg J."/>
            <person name="Pearlman R.E."/>
            <person name="Karrer K.M."/>
            <person name="Sun L."/>
            <person name="Manning G."/>
            <person name="Elde N.C."/>
            <person name="Turkewitz A.P."/>
            <person name="Asai D.J."/>
            <person name="Wilkes D.E."/>
            <person name="Wang Y."/>
            <person name="Cai H."/>
            <person name="Collins K."/>
            <person name="Stewart B.A."/>
            <person name="Lee S.R."/>
            <person name="Wilamowska K."/>
            <person name="Weinberg Z."/>
            <person name="Ruzzo W.L."/>
            <person name="Wloga D."/>
            <person name="Gaertig J."/>
            <person name="Frankel J."/>
            <person name="Tsao C.-C."/>
            <person name="Gorovsky M.A."/>
            <person name="Keeling P.J."/>
            <person name="Waller R.F."/>
            <person name="Patron N.J."/>
            <person name="Cherry J.M."/>
            <person name="Stover N.A."/>
            <person name="Krieger C.J."/>
            <person name="del Toro C."/>
            <person name="Ryder H.F."/>
            <person name="Williamson S.C."/>
            <person name="Barbeau R.A."/>
            <person name="Hamilton E.P."/>
            <person name="Orias E."/>
        </authorList>
    </citation>
    <scope>NUCLEOTIDE SEQUENCE [LARGE SCALE GENOMIC DNA]</scope>
    <source>
        <strain evidence="3">SB210</strain>
    </source>
</reference>
<dbReference type="Proteomes" id="UP000009168">
    <property type="component" value="Unassembled WGS sequence"/>
</dbReference>
<gene>
    <name evidence="2" type="ORF">TTHERM_00571570</name>
</gene>
<dbReference type="eggNOG" id="ENOG502SZ8V">
    <property type="taxonomic scope" value="Eukaryota"/>
</dbReference>
<evidence type="ECO:0000259" key="1">
    <source>
        <dbReference type="PROSITE" id="PS50166"/>
    </source>
</evidence>
<proteinExistence type="predicted"/>
<dbReference type="OrthoDB" id="361693at2759"/>
<dbReference type="GO" id="GO:0006886">
    <property type="term" value="P:intracellular protein transport"/>
    <property type="evidence" value="ECO:0007669"/>
    <property type="project" value="InterPro"/>
</dbReference>
<protein>
    <recommendedName>
        <fullName evidence="1">Importin N-terminal domain-containing protein</fullName>
    </recommendedName>
</protein>
<dbReference type="SUPFAM" id="SSF48371">
    <property type="entry name" value="ARM repeat"/>
    <property type="match status" value="1"/>
</dbReference>
<dbReference type="GeneID" id="7823921"/>
<dbReference type="RefSeq" id="XP_001027663.1">
    <property type="nucleotide sequence ID" value="XM_001027663.1"/>
</dbReference>
<keyword evidence="3" id="KW-1185">Reference proteome</keyword>
<dbReference type="InterPro" id="IPR016024">
    <property type="entry name" value="ARM-type_fold"/>
</dbReference>
<organism evidence="2 3">
    <name type="scientific">Tetrahymena thermophila (strain SB210)</name>
    <dbReference type="NCBI Taxonomy" id="312017"/>
    <lineage>
        <taxon>Eukaryota</taxon>
        <taxon>Sar</taxon>
        <taxon>Alveolata</taxon>
        <taxon>Ciliophora</taxon>
        <taxon>Intramacronucleata</taxon>
        <taxon>Oligohymenophorea</taxon>
        <taxon>Hymenostomatida</taxon>
        <taxon>Tetrahymenina</taxon>
        <taxon>Tetrahymenidae</taxon>
        <taxon>Tetrahymena</taxon>
    </lineage>
</organism>
<evidence type="ECO:0000313" key="2">
    <source>
        <dbReference type="EMBL" id="EAS07421.1"/>
    </source>
</evidence>
<dbReference type="PROSITE" id="PS50166">
    <property type="entry name" value="IMPORTIN_B_NT"/>
    <property type="match status" value="1"/>
</dbReference>
<dbReference type="KEGG" id="tet:TTHERM_00571570"/>
<dbReference type="Gene3D" id="1.25.10.10">
    <property type="entry name" value="Leucine-rich Repeat Variant"/>
    <property type="match status" value="1"/>
</dbReference>
<dbReference type="GO" id="GO:0031267">
    <property type="term" value="F:small GTPase binding"/>
    <property type="evidence" value="ECO:0007669"/>
    <property type="project" value="InterPro"/>
</dbReference>
<dbReference type="InParanoid" id="Q24I17"/>
<feature type="domain" description="Importin N-terminal" evidence="1">
    <location>
        <begin position="28"/>
        <end position="95"/>
    </location>
</feature>
<sequence length="1078" mass="125384">MDQAILLKVREALQLSMMSTDKSVRDESTQFLKQMNLNQQFFLMLFEIINNKEYGETQNLQAAIYITKFIQTEYVNLEGTFKFDLQDAMLQSFLNHSISKVRNQLRVGIMRLIITDFPKSKILELLIQALSKEKLLQMSSEQITTITTLYYFVFKALYQDKQHDHKLKSYVVNYFNQKRDLFVAIIAASVEKLKLFAASYQNGIANIDQAMNELNNQVSISCLRYAIKFLNIENLLSINNQAQLSELVNQVQVVQQITLSFSSFVNLHESVDQQEKLFDFIHSLRQVIYSYHKYFIGAVQEKRTTANKSIAVLEYFKGTYFVNSQNLILNNESFISSQQLNDSSLLNKLNSQPKLVQFFEDECNLITQSLNFCSELIQVLGFRSTQHLFYGDQKSLEENCEDEVVICQYFDQHYFQIIIEFLLKKVLKLNWSQLAMINLEPERAFSEDKGSDMTGIRKAGVNLLIVFMQSVNEEKMLELINQLLIQFTSSICTGKQAYSEMLEREAFYFIMNGLYKDIKNTIEFEDWYVSVLSTELIIDDDNLIPLKVQILNLIYSYLSNSYQIPEETALSLFQTIASLMIDSNQSIYIRLMSMKCFIPLMDNCIDLMVNIDQIMGGIRELFNQCEESESKMLLLEFVQNLIDLIKDTSPEFMTPVFQFLYKEWQQACDNEDSQQLSLKAQITKVLSSILIKQGLDITQIQFITEVINYGTQTDELQEIYLIENACRLMYFFTKELNKKLSEDYPTSMMNILKLKPADIYTPYEQAIREREMLIKEAAILEKVFLNFVQRIESIFLNKQSLYNTSILILIELINSPFESVAQSIGNTLQKGIIDNLNEIKDELFCYIFDALEYLQIVYPLSTAQVVEQITLNLISESINKGLFNNQMKLYVLRIIGRAFFNNISVGTSLCEKIASAFQEPDFLNNLLFETAKILEQIKPDLYFYRMQYSCMLSVIQILLKVSNAEGKAHSITDLKIRSLIDTYVQELEKVLQVIKQSYDKSISQDEHWILVNLRQLLKNEEIFDPQEVNIDRANQITKNLNQDKLRKIDFAPHTKLFFTQNNIIPSIEIDFDKLSLEC</sequence>
<accession>Q24I17</accession>
<dbReference type="HOGENOM" id="CLU_286613_0_0_1"/>
<dbReference type="EMBL" id="GG662498">
    <property type="protein sequence ID" value="EAS07421.1"/>
    <property type="molecule type" value="Genomic_DNA"/>
</dbReference>
<dbReference type="InterPro" id="IPR011989">
    <property type="entry name" value="ARM-like"/>
</dbReference>
<name>Q24I17_TETTS</name>
<dbReference type="AlphaFoldDB" id="Q24I17"/>